<protein>
    <recommendedName>
        <fullName evidence="14">Olfactory receptor</fullName>
    </recommendedName>
</protein>
<dbReference type="GO" id="GO:0004930">
    <property type="term" value="F:G protein-coupled receptor activity"/>
    <property type="evidence" value="ECO:0007669"/>
    <property type="project" value="UniProtKB-KW"/>
</dbReference>
<dbReference type="Proteomes" id="UP001652622">
    <property type="component" value="Unplaced"/>
</dbReference>
<evidence type="ECO:0000256" key="13">
    <source>
        <dbReference type="RuleBase" id="RU000688"/>
    </source>
</evidence>
<dbReference type="InParanoid" id="A0A6P9DCH6"/>
<dbReference type="Pfam" id="PF13853">
    <property type="entry name" value="7tm_4"/>
    <property type="match status" value="1"/>
</dbReference>
<evidence type="ECO:0000256" key="4">
    <source>
        <dbReference type="ARBA" id="ARBA00022606"/>
    </source>
</evidence>
<dbReference type="PROSITE" id="PS50262">
    <property type="entry name" value="G_PROTEIN_RECEP_F1_2"/>
    <property type="match status" value="1"/>
</dbReference>
<keyword evidence="8 13" id="KW-0297">G-protein coupled receptor</keyword>
<evidence type="ECO:0000256" key="7">
    <source>
        <dbReference type="ARBA" id="ARBA00022989"/>
    </source>
</evidence>
<dbReference type="GO" id="GO:0005886">
    <property type="term" value="C:plasma membrane"/>
    <property type="evidence" value="ECO:0007669"/>
    <property type="project" value="UniProtKB-SubCell"/>
</dbReference>
<organism evidence="16 17">
    <name type="scientific">Pantherophis guttatus</name>
    <name type="common">Corn snake</name>
    <name type="synonym">Elaphe guttata</name>
    <dbReference type="NCBI Taxonomy" id="94885"/>
    <lineage>
        <taxon>Eukaryota</taxon>
        <taxon>Metazoa</taxon>
        <taxon>Chordata</taxon>
        <taxon>Craniata</taxon>
        <taxon>Vertebrata</taxon>
        <taxon>Euteleostomi</taxon>
        <taxon>Lepidosauria</taxon>
        <taxon>Squamata</taxon>
        <taxon>Bifurcata</taxon>
        <taxon>Unidentata</taxon>
        <taxon>Episquamata</taxon>
        <taxon>Toxicofera</taxon>
        <taxon>Serpentes</taxon>
        <taxon>Colubroidea</taxon>
        <taxon>Colubridae</taxon>
        <taxon>Colubrinae</taxon>
        <taxon>Pantherophis</taxon>
    </lineage>
</organism>
<comment type="similarity">
    <text evidence="13">Belongs to the G-protein coupled receptor 1 family.</text>
</comment>
<keyword evidence="6 14" id="KW-0552">Olfaction</keyword>
<dbReference type="SUPFAM" id="SSF81321">
    <property type="entry name" value="Family A G protein-coupled receptor-like"/>
    <property type="match status" value="1"/>
</dbReference>
<dbReference type="KEGG" id="pgut:117675409"/>
<keyword evidence="5 13" id="KW-0812">Transmembrane</keyword>
<feature type="transmembrane region" description="Helical" evidence="14">
    <location>
        <begin position="104"/>
        <end position="123"/>
    </location>
</feature>
<dbReference type="InterPro" id="IPR000276">
    <property type="entry name" value="GPCR_Rhodpsn"/>
</dbReference>
<evidence type="ECO:0000256" key="8">
    <source>
        <dbReference type="ARBA" id="ARBA00023040"/>
    </source>
</evidence>
<dbReference type="InterPro" id="IPR000725">
    <property type="entry name" value="Olfact_rcpt"/>
</dbReference>
<evidence type="ECO:0000256" key="10">
    <source>
        <dbReference type="ARBA" id="ARBA00023157"/>
    </source>
</evidence>
<evidence type="ECO:0000256" key="12">
    <source>
        <dbReference type="ARBA" id="ARBA00023224"/>
    </source>
</evidence>
<keyword evidence="4 14" id="KW-0716">Sensory transduction</keyword>
<keyword evidence="16" id="KW-1185">Reference proteome</keyword>
<feature type="transmembrane region" description="Helical" evidence="14">
    <location>
        <begin position="238"/>
        <end position="256"/>
    </location>
</feature>
<name>A0A6P9DCH6_PANGU</name>
<evidence type="ECO:0000259" key="15">
    <source>
        <dbReference type="PROSITE" id="PS50262"/>
    </source>
</evidence>
<evidence type="ECO:0000256" key="6">
    <source>
        <dbReference type="ARBA" id="ARBA00022725"/>
    </source>
</evidence>
<dbReference type="PRINTS" id="PR00245">
    <property type="entry name" value="OLFACTORYR"/>
</dbReference>
<feature type="transmembrane region" description="Helical" evidence="14">
    <location>
        <begin position="144"/>
        <end position="165"/>
    </location>
</feature>
<feature type="domain" description="G-protein coupled receptors family 1 profile" evidence="15">
    <location>
        <begin position="43"/>
        <end position="293"/>
    </location>
</feature>
<dbReference type="GeneID" id="117675409"/>
<evidence type="ECO:0000256" key="2">
    <source>
        <dbReference type="ARBA" id="ARBA00004651"/>
    </source>
</evidence>
<evidence type="ECO:0000313" key="16">
    <source>
        <dbReference type="Proteomes" id="UP001652622"/>
    </source>
</evidence>
<keyword evidence="9 14" id="KW-0472">Membrane</keyword>
<dbReference type="PRINTS" id="PR00237">
    <property type="entry name" value="GPCRRHODOPSN"/>
</dbReference>
<dbReference type="InterPro" id="IPR017452">
    <property type="entry name" value="GPCR_Rhodpsn_7TM"/>
</dbReference>
<dbReference type="FunFam" id="1.20.1070.10:FF:000082">
    <property type="entry name" value="Olfactory receptor 1A1"/>
    <property type="match status" value="1"/>
</dbReference>
<feature type="transmembrane region" description="Helical" evidence="14">
    <location>
        <begin position="28"/>
        <end position="52"/>
    </location>
</feature>
<comment type="function">
    <text evidence="1">Odorant receptor.</text>
</comment>
<keyword evidence="11 13" id="KW-0675">Receptor</keyword>
<evidence type="ECO:0000256" key="14">
    <source>
        <dbReference type="RuleBase" id="RU363047"/>
    </source>
</evidence>
<keyword evidence="7 14" id="KW-1133">Transmembrane helix</keyword>
<dbReference type="AlphaFoldDB" id="A0A6P9DCH6"/>
<feature type="transmembrane region" description="Helical" evidence="14">
    <location>
        <begin position="276"/>
        <end position="295"/>
    </location>
</feature>
<evidence type="ECO:0000256" key="3">
    <source>
        <dbReference type="ARBA" id="ARBA00022475"/>
    </source>
</evidence>
<accession>A0A6P9DCH6</accession>
<reference evidence="17" key="1">
    <citation type="submission" date="2025-08" db="UniProtKB">
        <authorList>
            <consortium name="RefSeq"/>
        </authorList>
    </citation>
    <scope>IDENTIFICATION</scope>
    <source>
        <tissue evidence="17">Blood</tissue>
    </source>
</reference>
<dbReference type="PROSITE" id="PS00237">
    <property type="entry name" value="G_PROTEIN_RECEP_F1_1"/>
    <property type="match status" value="1"/>
</dbReference>
<sequence length="315" mass="35641">MKKHQENQTNFAGFILLGFSSSPDVQGFLFFIFLFMYLLCVLGNLLIILLIFSNASLLYAPMYLFLSHLSLADIGFTSSIVPKMLQSLVSQSNTISFNGCLTQLYFFVIFCTADNLLLTSMAYDRYVAICRPLYYTRIMNYKCALRLAATSWLLAHAHSLLYVLLVSDFTFCNSQEIPHFFCDVHPLLKLSCSDTSLVEMVLVSEGSTALLGPLLFILFSYIFIIFKVMKIPSRSGKYKAFSTCSAHLTTVTLFYGSLMGTYLRPSHTYSGSQLKVASIVYTVVTPLLNPFIYSLRNSEIHTATKKLFTNWFQKN</sequence>
<dbReference type="RefSeq" id="XP_034289881.1">
    <property type="nucleotide sequence ID" value="XM_034433990.1"/>
</dbReference>
<gene>
    <name evidence="17" type="primary">LOC117675409</name>
</gene>
<dbReference type="Gene3D" id="1.20.1070.10">
    <property type="entry name" value="Rhodopsin 7-helix transmembrane proteins"/>
    <property type="match status" value="1"/>
</dbReference>
<evidence type="ECO:0000256" key="5">
    <source>
        <dbReference type="ARBA" id="ARBA00022692"/>
    </source>
</evidence>
<feature type="transmembrane region" description="Helical" evidence="14">
    <location>
        <begin position="206"/>
        <end position="226"/>
    </location>
</feature>
<feature type="transmembrane region" description="Helical" evidence="14">
    <location>
        <begin position="64"/>
        <end position="84"/>
    </location>
</feature>
<comment type="subcellular location">
    <subcellularLocation>
        <location evidence="2 14">Cell membrane</location>
        <topology evidence="2 14">Multi-pass membrane protein</topology>
    </subcellularLocation>
</comment>
<keyword evidence="10" id="KW-1015">Disulfide bond</keyword>
<evidence type="ECO:0000256" key="1">
    <source>
        <dbReference type="ARBA" id="ARBA00002936"/>
    </source>
</evidence>
<evidence type="ECO:0000313" key="17">
    <source>
        <dbReference type="RefSeq" id="XP_034289881.1"/>
    </source>
</evidence>
<dbReference type="GO" id="GO:0004984">
    <property type="term" value="F:olfactory receptor activity"/>
    <property type="evidence" value="ECO:0007669"/>
    <property type="project" value="InterPro"/>
</dbReference>
<dbReference type="PANTHER" id="PTHR48001">
    <property type="entry name" value="OLFACTORY RECEPTOR"/>
    <property type="match status" value="1"/>
</dbReference>
<evidence type="ECO:0000256" key="11">
    <source>
        <dbReference type="ARBA" id="ARBA00023170"/>
    </source>
</evidence>
<proteinExistence type="inferred from homology"/>
<evidence type="ECO:0000256" key="9">
    <source>
        <dbReference type="ARBA" id="ARBA00023136"/>
    </source>
</evidence>
<keyword evidence="3 14" id="KW-1003">Cell membrane</keyword>
<keyword evidence="12 13" id="KW-0807">Transducer</keyword>